<dbReference type="Proteomes" id="UP000184480">
    <property type="component" value="Unassembled WGS sequence"/>
</dbReference>
<gene>
    <name evidence="4" type="ORF">SAMN05444362_111103</name>
</gene>
<dbReference type="InterPro" id="IPR011330">
    <property type="entry name" value="Glyco_hydro/deAcase_b/a-brl"/>
</dbReference>
<evidence type="ECO:0000256" key="1">
    <source>
        <dbReference type="ARBA" id="ARBA00004613"/>
    </source>
</evidence>
<dbReference type="PROSITE" id="PS51677">
    <property type="entry name" value="NODB"/>
    <property type="match status" value="1"/>
</dbReference>
<accession>A0A1M5FBA4</accession>
<protein>
    <submittedName>
        <fullName evidence="4">Peptidoglycan/xylan/chitin deacetylase, PgdA/CDA1 family</fullName>
    </submittedName>
</protein>
<evidence type="ECO:0000313" key="4">
    <source>
        <dbReference type="EMBL" id="SHF88341.1"/>
    </source>
</evidence>
<name>A0A1M5FBA4_9BACT</name>
<keyword evidence="2" id="KW-0732">Signal</keyword>
<dbReference type="Gene3D" id="3.20.20.370">
    <property type="entry name" value="Glycoside hydrolase/deacetylase"/>
    <property type="match status" value="1"/>
</dbReference>
<dbReference type="CDD" id="cd10918">
    <property type="entry name" value="CE4_NodB_like_5s_6s"/>
    <property type="match status" value="1"/>
</dbReference>
<dbReference type="AlphaFoldDB" id="A0A1M5FBA4"/>
<evidence type="ECO:0000313" key="5">
    <source>
        <dbReference type="Proteomes" id="UP000184480"/>
    </source>
</evidence>
<dbReference type="SUPFAM" id="SSF88713">
    <property type="entry name" value="Glycoside hydrolase/deacetylase"/>
    <property type="match status" value="1"/>
</dbReference>
<evidence type="ECO:0000259" key="3">
    <source>
        <dbReference type="PROSITE" id="PS51677"/>
    </source>
</evidence>
<dbReference type="InterPro" id="IPR051398">
    <property type="entry name" value="Polysacch_Deacetylase"/>
</dbReference>
<sequence>MPMVFTSATLYISPNKYSQIPKIMKKIVFAATFFLINSLLVLGNEIPDVNIRIANYKDDKVSALSYTFDDGMKEHYTLAVPQLEKYGFRGTFWIIGSTINEDSQHITDTTHMTWEELRIMAEKGHEIASHTWSHQNLVKITREEAVKEIEKNDSIILEKVGLIPISLCYPYNAKNDEIIALASKNRVGTRLFEFAIGTESTIESLNKKLKEIIDNREWAVAMIHGINYGYDAFPDPNVLWNNFEKVKALDNQIWVGTFSQVASYIAERDNIQLNTVKEQGKVTVTPQLSLDKNLFKEPLTAIIETTGVQSFEIQQGGKKITPKVLSDKVIFDFDPFGGDIQITYK</sequence>
<proteinExistence type="predicted"/>
<dbReference type="STRING" id="1346286.SAMN05444362_111103"/>
<dbReference type="EMBL" id="FQUC01000011">
    <property type="protein sequence ID" value="SHF88341.1"/>
    <property type="molecule type" value="Genomic_DNA"/>
</dbReference>
<dbReference type="Pfam" id="PF01522">
    <property type="entry name" value="Polysacc_deac_1"/>
    <property type="match status" value="1"/>
</dbReference>
<organism evidence="4 5">
    <name type="scientific">Dysgonomonas macrotermitis</name>
    <dbReference type="NCBI Taxonomy" id="1346286"/>
    <lineage>
        <taxon>Bacteria</taxon>
        <taxon>Pseudomonadati</taxon>
        <taxon>Bacteroidota</taxon>
        <taxon>Bacteroidia</taxon>
        <taxon>Bacteroidales</taxon>
        <taxon>Dysgonomonadaceae</taxon>
        <taxon>Dysgonomonas</taxon>
    </lineage>
</organism>
<reference evidence="5" key="1">
    <citation type="submission" date="2016-11" db="EMBL/GenBank/DDBJ databases">
        <authorList>
            <person name="Varghese N."/>
            <person name="Submissions S."/>
        </authorList>
    </citation>
    <scope>NUCLEOTIDE SEQUENCE [LARGE SCALE GENOMIC DNA]</scope>
    <source>
        <strain evidence="5">DSM 27370</strain>
    </source>
</reference>
<feature type="domain" description="NodB homology" evidence="3">
    <location>
        <begin position="62"/>
        <end position="284"/>
    </location>
</feature>
<dbReference type="GO" id="GO:0005975">
    <property type="term" value="P:carbohydrate metabolic process"/>
    <property type="evidence" value="ECO:0007669"/>
    <property type="project" value="InterPro"/>
</dbReference>
<comment type="subcellular location">
    <subcellularLocation>
        <location evidence="1">Secreted</location>
    </subcellularLocation>
</comment>
<dbReference type="PANTHER" id="PTHR34216:SF3">
    <property type="entry name" value="POLY-BETA-1,6-N-ACETYL-D-GLUCOSAMINE N-DEACETYLASE"/>
    <property type="match status" value="1"/>
</dbReference>
<keyword evidence="5" id="KW-1185">Reference proteome</keyword>
<dbReference type="GO" id="GO:0005576">
    <property type="term" value="C:extracellular region"/>
    <property type="evidence" value="ECO:0007669"/>
    <property type="project" value="UniProtKB-SubCell"/>
</dbReference>
<dbReference type="InterPro" id="IPR002509">
    <property type="entry name" value="NODB_dom"/>
</dbReference>
<evidence type="ECO:0000256" key="2">
    <source>
        <dbReference type="ARBA" id="ARBA00022729"/>
    </source>
</evidence>
<dbReference type="GO" id="GO:0016810">
    <property type="term" value="F:hydrolase activity, acting on carbon-nitrogen (but not peptide) bonds"/>
    <property type="evidence" value="ECO:0007669"/>
    <property type="project" value="InterPro"/>
</dbReference>
<dbReference type="PANTHER" id="PTHR34216">
    <property type="match status" value="1"/>
</dbReference>